<feature type="active site" description="Proton donor" evidence="8">
    <location>
        <position position="90"/>
    </location>
</feature>
<accession>A0ABW7CA83</accession>
<dbReference type="RefSeq" id="WP_393012338.1">
    <property type="nucleotide sequence ID" value="NZ_JAZAQF010000057.1"/>
</dbReference>
<proteinExistence type="inferred from homology"/>
<sequence>MLRISQGLETPQLITSGNAARKSCQIDRALLEPEHPQHQHWMGQALQLAAAAGATGDVPVGAIVVDGQGRAIAQAENRKQRDGDPTGHAEILALQRAGRSRQNWHLNDCVLYVTLEPCPMCAGAIINARLGLLVFGAIDPKAGAICSVLNLPASAASNHRLPVIGGVLGQDCQQQLQVWFQQKRPDRFYTQPSENI</sequence>
<evidence type="ECO:0000313" key="10">
    <source>
        <dbReference type="EMBL" id="MFG3817778.1"/>
    </source>
</evidence>
<dbReference type="PANTHER" id="PTHR11079">
    <property type="entry name" value="CYTOSINE DEAMINASE FAMILY MEMBER"/>
    <property type="match status" value="1"/>
</dbReference>
<comment type="function">
    <text evidence="8">Catalyzes the deamination of adenosine to inosine at the wobble position 34 of tRNA(Arg2).</text>
</comment>
<keyword evidence="6 8" id="KW-0862">Zinc</keyword>
<dbReference type="PANTHER" id="PTHR11079:SF202">
    <property type="entry name" value="TRNA-SPECIFIC ADENOSINE DEAMINASE"/>
    <property type="match status" value="1"/>
</dbReference>
<dbReference type="InterPro" id="IPR016192">
    <property type="entry name" value="APOBEC/CMP_deaminase_Zn-bd"/>
</dbReference>
<evidence type="ECO:0000256" key="1">
    <source>
        <dbReference type="ARBA" id="ARBA00010669"/>
    </source>
</evidence>
<dbReference type="InterPro" id="IPR028883">
    <property type="entry name" value="tRNA_aden_deaminase"/>
</dbReference>
<dbReference type="Gene3D" id="3.40.140.10">
    <property type="entry name" value="Cytidine Deaminase, domain 2"/>
    <property type="match status" value="1"/>
</dbReference>
<evidence type="ECO:0000256" key="7">
    <source>
        <dbReference type="ARBA" id="ARBA00048045"/>
    </source>
</evidence>
<dbReference type="EC" id="3.5.4.33" evidence="8"/>
<name>A0ABW7CA83_9CYAN</name>
<keyword evidence="4 8" id="KW-0479">Metal-binding</keyword>
<evidence type="ECO:0000256" key="2">
    <source>
        <dbReference type="ARBA" id="ARBA00011738"/>
    </source>
</evidence>
<dbReference type="InterPro" id="IPR058535">
    <property type="entry name" value="MafB19-deam"/>
</dbReference>
<gene>
    <name evidence="8 10" type="primary">tadA</name>
    <name evidence="10" type="ORF">VPK24_09040</name>
</gene>
<feature type="binding site" evidence="8">
    <location>
        <position position="118"/>
    </location>
    <ligand>
        <name>Zn(2+)</name>
        <dbReference type="ChEBI" id="CHEBI:29105"/>
        <note>catalytic</note>
    </ligand>
</feature>
<dbReference type="CDD" id="cd01285">
    <property type="entry name" value="nucleoside_deaminase"/>
    <property type="match status" value="1"/>
</dbReference>
<keyword evidence="5 8" id="KW-0378">Hydrolase</keyword>
<evidence type="ECO:0000313" key="11">
    <source>
        <dbReference type="Proteomes" id="UP001604335"/>
    </source>
</evidence>
<evidence type="ECO:0000256" key="3">
    <source>
        <dbReference type="ARBA" id="ARBA00022694"/>
    </source>
</evidence>
<comment type="cofactor">
    <cofactor evidence="8">
        <name>Zn(2+)</name>
        <dbReference type="ChEBI" id="CHEBI:29105"/>
    </cofactor>
    <text evidence="8">Binds 1 zinc ion per subunit.</text>
</comment>
<evidence type="ECO:0000256" key="4">
    <source>
        <dbReference type="ARBA" id="ARBA00022723"/>
    </source>
</evidence>
<evidence type="ECO:0000256" key="8">
    <source>
        <dbReference type="HAMAP-Rule" id="MF_00972"/>
    </source>
</evidence>
<dbReference type="PROSITE" id="PS51747">
    <property type="entry name" value="CYT_DCMP_DEAMINASES_2"/>
    <property type="match status" value="1"/>
</dbReference>
<dbReference type="InterPro" id="IPR002125">
    <property type="entry name" value="CMP_dCMP_dom"/>
</dbReference>
<dbReference type="InterPro" id="IPR016193">
    <property type="entry name" value="Cytidine_deaminase-like"/>
</dbReference>
<evidence type="ECO:0000256" key="5">
    <source>
        <dbReference type="ARBA" id="ARBA00022801"/>
    </source>
</evidence>
<evidence type="ECO:0000259" key="9">
    <source>
        <dbReference type="PROSITE" id="PS51747"/>
    </source>
</evidence>
<dbReference type="HAMAP" id="MF_00972">
    <property type="entry name" value="tRNA_aden_deaminase"/>
    <property type="match status" value="1"/>
</dbReference>
<dbReference type="PROSITE" id="PS00903">
    <property type="entry name" value="CYT_DCMP_DEAMINASES_1"/>
    <property type="match status" value="1"/>
</dbReference>
<dbReference type="GO" id="GO:0052717">
    <property type="term" value="F:tRNA-specific adenosine-34 deaminase activity"/>
    <property type="evidence" value="ECO:0007669"/>
    <property type="project" value="UniProtKB-EC"/>
</dbReference>
<comment type="catalytic activity">
    <reaction evidence="7 8">
        <text>adenosine(34) in tRNA + H2O + H(+) = inosine(34) in tRNA + NH4(+)</text>
        <dbReference type="Rhea" id="RHEA:43168"/>
        <dbReference type="Rhea" id="RHEA-COMP:10373"/>
        <dbReference type="Rhea" id="RHEA-COMP:10374"/>
        <dbReference type="ChEBI" id="CHEBI:15377"/>
        <dbReference type="ChEBI" id="CHEBI:15378"/>
        <dbReference type="ChEBI" id="CHEBI:28938"/>
        <dbReference type="ChEBI" id="CHEBI:74411"/>
        <dbReference type="ChEBI" id="CHEBI:82852"/>
        <dbReference type="EC" id="3.5.4.33"/>
    </reaction>
</comment>
<evidence type="ECO:0000256" key="6">
    <source>
        <dbReference type="ARBA" id="ARBA00022833"/>
    </source>
</evidence>
<feature type="domain" description="CMP/dCMP-type deaminase" evidence="9">
    <location>
        <begin position="36"/>
        <end position="148"/>
    </location>
</feature>
<protein>
    <recommendedName>
        <fullName evidence="8">tRNA-specific adenosine deaminase</fullName>
        <ecNumber evidence="8">3.5.4.33</ecNumber>
    </recommendedName>
</protein>
<reference evidence="11" key="1">
    <citation type="journal article" date="2024" name="Algal Res.">
        <title>Biochemical, toxicological and genomic investigation of a high-biomass producing Limnothrix strain isolated from Italian shallow drinking water reservoir.</title>
        <authorList>
            <person name="Simonazzi M."/>
            <person name="Shishido T.K."/>
            <person name="Delbaje E."/>
            <person name="Wahlsten M."/>
            <person name="Fewer D.P."/>
            <person name="Sivonen K."/>
            <person name="Pezzolesi L."/>
            <person name="Pistocchi R."/>
        </authorList>
    </citation>
    <scope>NUCLEOTIDE SEQUENCE [LARGE SCALE GENOMIC DNA]</scope>
    <source>
        <strain evidence="11">LRLZ20PSL1</strain>
    </source>
</reference>
<dbReference type="EMBL" id="JAZAQF010000057">
    <property type="protein sequence ID" value="MFG3817778.1"/>
    <property type="molecule type" value="Genomic_DNA"/>
</dbReference>
<keyword evidence="3 8" id="KW-0819">tRNA processing</keyword>
<dbReference type="NCBIfam" id="NF008113">
    <property type="entry name" value="PRK10860.1"/>
    <property type="match status" value="1"/>
</dbReference>
<comment type="similarity">
    <text evidence="1">Belongs to the cytidine and deoxycytidylate deaminase family. ADAT2 subfamily.</text>
</comment>
<comment type="subunit">
    <text evidence="2 8">Homodimer.</text>
</comment>
<keyword evidence="11" id="KW-1185">Reference proteome</keyword>
<feature type="binding site" evidence="8">
    <location>
        <position position="121"/>
    </location>
    <ligand>
        <name>Zn(2+)</name>
        <dbReference type="ChEBI" id="CHEBI:29105"/>
        <note>catalytic</note>
    </ligand>
</feature>
<dbReference type="Pfam" id="PF14437">
    <property type="entry name" value="MafB19-deam"/>
    <property type="match status" value="1"/>
</dbReference>
<dbReference type="Proteomes" id="UP001604335">
    <property type="component" value="Unassembled WGS sequence"/>
</dbReference>
<organism evidence="10 11">
    <name type="scientific">Limnothrix redekei LRLZ20PSL1</name>
    <dbReference type="NCBI Taxonomy" id="3112953"/>
    <lineage>
        <taxon>Bacteria</taxon>
        <taxon>Bacillati</taxon>
        <taxon>Cyanobacteriota</taxon>
        <taxon>Cyanophyceae</taxon>
        <taxon>Pseudanabaenales</taxon>
        <taxon>Pseudanabaenaceae</taxon>
        <taxon>Limnothrix</taxon>
    </lineage>
</organism>
<dbReference type="SUPFAM" id="SSF53927">
    <property type="entry name" value="Cytidine deaminase-like"/>
    <property type="match status" value="1"/>
</dbReference>
<feature type="binding site" evidence="8">
    <location>
        <position position="88"/>
    </location>
    <ligand>
        <name>Zn(2+)</name>
        <dbReference type="ChEBI" id="CHEBI:29105"/>
        <note>catalytic</note>
    </ligand>
</feature>
<comment type="caution">
    <text evidence="10">The sequence shown here is derived from an EMBL/GenBank/DDBJ whole genome shotgun (WGS) entry which is preliminary data.</text>
</comment>